<feature type="region of interest" description="Disordered" evidence="1">
    <location>
        <begin position="167"/>
        <end position="189"/>
    </location>
</feature>
<feature type="region of interest" description="Disordered" evidence="1">
    <location>
        <begin position="243"/>
        <end position="302"/>
    </location>
</feature>
<reference evidence="2" key="2">
    <citation type="submission" date="2013-10" db="EMBL/GenBank/DDBJ databases">
        <authorList>
            <person name="Aslett M."/>
        </authorList>
    </citation>
    <scope>NUCLEOTIDE SEQUENCE [LARGE SCALE GENOMIC DNA]</scope>
    <source>
        <strain evidence="2">Weybridge</strain>
    </source>
</reference>
<dbReference type="OMA" id="CDSEAPH"/>
<feature type="compositionally biased region" description="Basic and acidic residues" evidence="1">
    <location>
        <begin position="269"/>
        <end position="283"/>
    </location>
</feature>
<reference evidence="2" key="1">
    <citation type="submission" date="2013-10" db="EMBL/GenBank/DDBJ databases">
        <title>Genomic analysis of the causative agents of coccidiosis in chickens.</title>
        <authorList>
            <person name="Reid A.J."/>
            <person name="Blake D."/>
            <person name="Billington K."/>
            <person name="Browne H."/>
            <person name="Dunn M."/>
            <person name="Hung S."/>
            <person name="Kawahara F."/>
            <person name="Miranda-Saavedra D."/>
            <person name="Mourier T."/>
            <person name="Nagra H."/>
            <person name="Otto T.D."/>
            <person name="Rawlings N."/>
            <person name="Sanchez A."/>
            <person name="Sanders M."/>
            <person name="Subramaniam C."/>
            <person name="Tay Y."/>
            <person name="Dear P."/>
            <person name="Doerig C."/>
            <person name="Gruber A."/>
            <person name="Parkinson J."/>
            <person name="Shirley M."/>
            <person name="Wan K.L."/>
            <person name="Berriman M."/>
            <person name="Tomley F."/>
            <person name="Pain A."/>
        </authorList>
    </citation>
    <scope>NUCLEOTIDE SEQUENCE [LARGE SCALE GENOMIC DNA]</scope>
    <source>
        <strain evidence="2">Weybridge</strain>
    </source>
</reference>
<dbReference type="VEuPathDB" id="ToxoDB:EMWEY_00008340"/>
<gene>
    <name evidence="2" type="ORF">EMWEY_00008340</name>
</gene>
<dbReference type="AlphaFoldDB" id="U6M075"/>
<evidence type="ECO:0000256" key="1">
    <source>
        <dbReference type="SAM" id="MobiDB-lite"/>
    </source>
</evidence>
<sequence length="302" mass="31265">MCYRALRETLKTYVENNAKKGGPHNHSDALKQVLKGPTQILGAAAAAAASAAASAAAAAAGALSDVLAGASCRAPLNRSDLDELLPGQCSSWDEAAATAAAATEATPAAAAATPAETITTPSSAAQASTSSRFGAPRTLQRRAPLEAPGGLMAAAASLMSFGLSMQLPRPQKSDTRGPLRAPTPVGSQPLESGKDALCLRCKDTAAEVALLEEEVDEAERRCLLAIQFLSDSAEIIEELITSSQEAADSSSSSSSSSRCCSSESTCDSEAPHEDEPKVNKLRGDLLFATGPRQRRRQEQQQQ</sequence>
<accession>U6M075</accession>
<protein>
    <submittedName>
        <fullName evidence="2">Uncharacterized protein</fullName>
    </submittedName>
</protein>
<dbReference type="RefSeq" id="XP_013334064.1">
    <property type="nucleotide sequence ID" value="XM_013478610.1"/>
</dbReference>
<feature type="region of interest" description="Disordered" evidence="1">
    <location>
        <begin position="107"/>
        <end position="138"/>
    </location>
</feature>
<evidence type="ECO:0000313" key="2">
    <source>
        <dbReference type="EMBL" id="CDJ57416.1"/>
    </source>
</evidence>
<feature type="compositionally biased region" description="Low complexity" evidence="1">
    <location>
        <begin position="107"/>
        <end position="131"/>
    </location>
</feature>
<evidence type="ECO:0000313" key="3">
    <source>
        <dbReference type="Proteomes" id="UP000030763"/>
    </source>
</evidence>
<keyword evidence="3" id="KW-1185">Reference proteome</keyword>
<name>U6M075_EIMMA</name>
<dbReference type="EMBL" id="HG719275">
    <property type="protein sequence ID" value="CDJ57416.1"/>
    <property type="molecule type" value="Genomic_DNA"/>
</dbReference>
<feature type="compositionally biased region" description="Low complexity" evidence="1">
    <location>
        <begin position="243"/>
        <end position="268"/>
    </location>
</feature>
<proteinExistence type="predicted"/>
<organism evidence="2 3">
    <name type="scientific">Eimeria maxima</name>
    <name type="common">Coccidian parasite</name>
    <dbReference type="NCBI Taxonomy" id="5804"/>
    <lineage>
        <taxon>Eukaryota</taxon>
        <taxon>Sar</taxon>
        <taxon>Alveolata</taxon>
        <taxon>Apicomplexa</taxon>
        <taxon>Conoidasida</taxon>
        <taxon>Coccidia</taxon>
        <taxon>Eucoccidiorida</taxon>
        <taxon>Eimeriorina</taxon>
        <taxon>Eimeriidae</taxon>
        <taxon>Eimeria</taxon>
    </lineage>
</organism>
<dbReference type="GeneID" id="25334820"/>
<dbReference type="Proteomes" id="UP000030763">
    <property type="component" value="Unassembled WGS sequence"/>
</dbReference>